<dbReference type="AlphaFoldDB" id="A0A4D4KVV7"/>
<evidence type="ECO:0000313" key="4">
    <source>
        <dbReference type="Proteomes" id="UP000301309"/>
    </source>
</evidence>
<feature type="domain" description="Histidine kinase/HSP90-like ATPase" evidence="2">
    <location>
        <begin position="14"/>
        <end position="121"/>
    </location>
</feature>
<evidence type="ECO:0000256" key="1">
    <source>
        <dbReference type="ARBA" id="ARBA00022527"/>
    </source>
</evidence>
<dbReference type="InterPro" id="IPR003594">
    <property type="entry name" value="HATPase_dom"/>
</dbReference>
<name>A0A4D4KVV7_STRVO</name>
<dbReference type="CDD" id="cd16936">
    <property type="entry name" value="HATPase_RsbW-like"/>
    <property type="match status" value="1"/>
</dbReference>
<dbReference type="EMBL" id="BJHW01000001">
    <property type="protein sequence ID" value="GDY53095.1"/>
    <property type="molecule type" value="Genomic_DNA"/>
</dbReference>
<dbReference type="Gene3D" id="3.30.565.10">
    <property type="entry name" value="Histidine kinase-like ATPase, C-terminal domain"/>
    <property type="match status" value="1"/>
</dbReference>
<keyword evidence="1" id="KW-0723">Serine/threonine-protein kinase</keyword>
<dbReference type="InterPro" id="IPR050267">
    <property type="entry name" value="Anti-sigma-factor_SerPK"/>
</dbReference>
<reference evidence="3 4" key="1">
    <citation type="journal article" date="2020" name="Int. J. Syst. Evol. Microbiol.">
        <title>Reclassification of Streptomyces castelarensis and Streptomyces sporoclivatus as later heterotypic synonyms of Streptomyces antimycoticus.</title>
        <authorList>
            <person name="Komaki H."/>
            <person name="Tamura T."/>
        </authorList>
    </citation>
    <scope>NUCLEOTIDE SEQUENCE [LARGE SCALE GENOMIC DNA]</scope>
    <source>
        <strain evidence="3 4">NBRC 13459</strain>
    </source>
</reference>
<keyword evidence="1" id="KW-0808">Transferase</keyword>
<dbReference type="Proteomes" id="UP000301309">
    <property type="component" value="Unassembled WGS sequence"/>
</dbReference>
<evidence type="ECO:0000259" key="2">
    <source>
        <dbReference type="Pfam" id="PF13581"/>
    </source>
</evidence>
<dbReference type="RefSeq" id="WP_137977677.1">
    <property type="nucleotide sequence ID" value="NZ_BAAASO010000068.1"/>
</dbReference>
<evidence type="ECO:0000313" key="3">
    <source>
        <dbReference type="EMBL" id="GDY53095.1"/>
    </source>
</evidence>
<dbReference type="InterPro" id="IPR036890">
    <property type="entry name" value="HATPase_C_sf"/>
</dbReference>
<comment type="caution">
    <text evidence="3">The sequence shown here is derived from an EMBL/GenBank/DDBJ whole genome shotgun (WGS) entry which is preliminary data.</text>
</comment>
<sequence>MDQPDRFVVSCTRAPERVAQIRRTSAAHLRLWGLDGCVETANLLISELVTNAIRYGERDEISFSLSHLKGEVRVDVGDGTSGRPKVRRPAPDEETGRGMLIVDVLADDWGTSDDGNNTWATFAVPEPMRTTPGFWCEWWGPDGERHTAYASHLPASAISVARTQLRAIASTAGEPALAVLCDWLSDGWRDAAAALERGEDFTLRLVAGPHAIVWYARPVHFLPMDLVEPGRGLHLPPHWPPTRREASPCGE</sequence>
<proteinExistence type="predicted"/>
<organism evidence="3 4">
    <name type="scientific">Streptomyces violaceusniger</name>
    <dbReference type="NCBI Taxonomy" id="68280"/>
    <lineage>
        <taxon>Bacteria</taxon>
        <taxon>Bacillati</taxon>
        <taxon>Actinomycetota</taxon>
        <taxon>Actinomycetes</taxon>
        <taxon>Kitasatosporales</taxon>
        <taxon>Streptomycetaceae</taxon>
        <taxon>Streptomyces</taxon>
        <taxon>Streptomyces violaceusniger group</taxon>
    </lineage>
</organism>
<accession>A0A4D4KVV7</accession>
<dbReference type="OrthoDB" id="4166172at2"/>
<dbReference type="PANTHER" id="PTHR35526">
    <property type="entry name" value="ANTI-SIGMA-F FACTOR RSBW-RELATED"/>
    <property type="match status" value="1"/>
</dbReference>
<dbReference type="GO" id="GO:0004674">
    <property type="term" value="F:protein serine/threonine kinase activity"/>
    <property type="evidence" value="ECO:0007669"/>
    <property type="project" value="UniProtKB-KW"/>
</dbReference>
<keyword evidence="4" id="KW-1185">Reference proteome</keyword>
<gene>
    <name evidence="3" type="ORF">SVIO_037180</name>
</gene>
<dbReference type="SUPFAM" id="SSF55874">
    <property type="entry name" value="ATPase domain of HSP90 chaperone/DNA topoisomerase II/histidine kinase"/>
    <property type="match status" value="1"/>
</dbReference>
<dbReference type="PANTHER" id="PTHR35526:SF3">
    <property type="entry name" value="ANTI-SIGMA-F FACTOR RSBW"/>
    <property type="match status" value="1"/>
</dbReference>
<dbReference type="Pfam" id="PF13581">
    <property type="entry name" value="HATPase_c_2"/>
    <property type="match status" value="1"/>
</dbReference>
<protein>
    <recommendedName>
        <fullName evidence="2">Histidine kinase/HSP90-like ATPase domain-containing protein</fullName>
    </recommendedName>
</protein>
<keyword evidence="1" id="KW-0418">Kinase</keyword>